<evidence type="ECO:0000313" key="2">
    <source>
        <dbReference type="EMBL" id="QEE16040.1"/>
    </source>
</evidence>
<feature type="transmembrane region" description="Helical" evidence="1">
    <location>
        <begin position="324"/>
        <end position="343"/>
    </location>
</feature>
<dbReference type="EMBL" id="CP042905">
    <property type="protein sequence ID" value="QEE16040.1"/>
    <property type="molecule type" value="Genomic_DNA"/>
</dbReference>
<feature type="transmembrane region" description="Helical" evidence="1">
    <location>
        <begin position="66"/>
        <end position="85"/>
    </location>
</feature>
<feature type="transmembrane region" description="Helical" evidence="1">
    <location>
        <begin position="198"/>
        <end position="225"/>
    </location>
</feature>
<evidence type="ECO:0000256" key="1">
    <source>
        <dbReference type="SAM" id="Phobius"/>
    </source>
</evidence>
<name>A0A5B9DBA5_9ARCH</name>
<feature type="transmembrane region" description="Helical" evidence="1">
    <location>
        <begin position="124"/>
        <end position="142"/>
    </location>
</feature>
<keyword evidence="1" id="KW-0472">Membrane</keyword>
<reference evidence="2" key="1">
    <citation type="journal article" date="2020" name="Nature">
        <title>Isolation of an archaeon at the prokaryote-eukaryote interface.</title>
        <authorList>
            <person name="Imachi H."/>
            <person name="Nobu M.K."/>
            <person name="Nakahara N."/>
            <person name="Morono Y."/>
            <person name="Ogawara M."/>
            <person name="Takaki Y."/>
            <person name="Takano Y."/>
            <person name="Uematsu K."/>
            <person name="Ikuta T."/>
            <person name="Ito M."/>
            <person name="Matsui Y."/>
            <person name="Miyazaki M."/>
            <person name="Murata K."/>
            <person name="Saito Y."/>
            <person name="Sakai S."/>
            <person name="Song C."/>
            <person name="Tasumi E."/>
            <person name="Yamanaka Y."/>
            <person name="Yamaguchi T."/>
            <person name="Kamagata Y."/>
            <person name="Tamaki H."/>
            <person name="Takai K."/>
        </authorList>
    </citation>
    <scope>NUCLEOTIDE SEQUENCE [LARGE SCALE GENOMIC DNA]</scope>
    <source>
        <strain evidence="2">MK-D1</strain>
    </source>
</reference>
<organism evidence="2">
    <name type="scientific">Promethearchaeum syntrophicum</name>
    <dbReference type="NCBI Taxonomy" id="2594042"/>
    <lineage>
        <taxon>Archaea</taxon>
        <taxon>Promethearchaeati</taxon>
        <taxon>Promethearchaeota</taxon>
        <taxon>Promethearchaeia</taxon>
        <taxon>Promethearchaeales</taxon>
        <taxon>Promethearchaeaceae</taxon>
        <taxon>Promethearchaeum</taxon>
    </lineage>
</organism>
<feature type="transmembrane region" description="Helical" evidence="1">
    <location>
        <begin position="442"/>
        <end position="462"/>
    </location>
</feature>
<sequence>MILILNIIFFLCWFLFSISPGIILFHSLYHNVERIKITYLPWYFSLGVLITTLLTLLIYLIGFYSIFGIVLLIIIFDFTILILDYRKKGADFSNNPLKFWINKYFKFEKKFDNQKLKLINRNSILSGFLFISVLGAIFFIILKSKYPQLDTWYYYHMIMDLMNLKIDIIKNFQIYVDSILNSNYISFYLLMILSPFSYNFHIIILTYIFPFIQIFLLMLVIKYICNKILRIKPYLSYLIFSASGFLITWMSFTLPSSICIIALLLFIIEKYYKDFGDKKLVILNLFLIFLFHRPTFFILTIVFLLFESKNIVKMIRKNKKNLKIFYLIIFSSIITCILLQIYFQTFTLLFSRIGGTLSEEKQAVLIPPTFSEWVLKMSGGPIIFIFSILYLVVILIEKKKHLESKIRFLNFLYFYMIFLIIICIFNPTWALISTLPYNYYRYFIYIELFMLIIAPQSIYYFFNMLRNFDFKRKNSWRKIKNYTMILIIFQILTISIFHFSNNYNFNYYNTFTRENRIKACEWLRDNTEEDSIYLIIPNRQIVWEHRYFRAILYDRHIVNYNDYYYTFGNQDKNSTDFLDNFKSFLINGTKFLISTGITLIENSSMTTDSINYLMLDSISDYHLYSILLNDTDFTMIQSFPTVETLNRNFDDRLYIYFNITIFAFREKLAL</sequence>
<keyword evidence="1" id="KW-1133">Transmembrane helix</keyword>
<accession>A0A5B9DBA5</accession>
<feature type="transmembrane region" description="Helical" evidence="1">
    <location>
        <begin position="373"/>
        <end position="396"/>
    </location>
</feature>
<gene>
    <name evidence="2" type="ORF">DSAG12_01868</name>
</gene>
<feature type="transmembrane region" description="Helical" evidence="1">
    <location>
        <begin position="482"/>
        <end position="500"/>
    </location>
</feature>
<dbReference type="AlphaFoldDB" id="A0A5B9DBA5"/>
<feature type="transmembrane region" description="Helical" evidence="1">
    <location>
        <begin position="40"/>
        <end position="60"/>
    </location>
</feature>
<keyword evidence="1" id="KW-0812">Transmembrane</keyword>
<feature type="transmembrane region" description="Helical" evidence="1">
    <location>
        <begin position="280"/>
        <end position="304"/>
    </location>
</feature>
<protein>
    <submittedName>
        <fullName evidence="2">Uncharacterized protein</fullName>
    </submittedName>
</protein>
<proteinExistence type="predicted"/>
<feature type="transmembrane region" description="Helical" evidence="1">
    <location>
        <begin position="237"/>
        <end position="268"/>
    </location>
</feature>
<feature type="transmembrane region" description="Helical" evidence="1">
    <location>
        <begin position="6"/>
        <end position="28"/>
    </location>
</feature>
<feature type="transmembrane region" description="Helical" evidence="1">
    <location>
        <begin position="408"/>
        <end position="430"/>
    </location>
</feature>